<organism evidence="2 3">
    <name type="scientific">Candidatus Chromulinivorax destructor</name>
    <dbReference type="NCBI Taxonomy" id="2066483"/>
    <lineage>
        <taxon>Bacteria</taxon>
        <taxon>Candidatus Babelota</taxon>
        <taxon>Candidatus Babeliae</taxon>
        <taxon>Candidatus Babeliales</taxon>
        <taxon>Candidatus Chromulinivoraceae</taxon>
        <taxon>Candidatus Chromulinivorax</taxon>
    </lineage>
</organism>
<dbReference type="Proteomes" id="UP000254834">
    <property type="component" value="Chromosome"/>
</dbReference>
<gene>
    <name evidence="2" type="ORF">C0J27_01185</name>
</gene>
<dbReference type="RefSeq" id="WP_115585379.1">
    <property type="nucleotide sequence ID" value="NZ_CP025544.1"/>
</dbReference>
<protein>
    <submittedName>
        <fullName evidence="2">Uncharacterized protein</fullName>
    </submittedName>
</protein>
<keyword evidence="1" id="KW-0472">Membrane</keyword>
<reference evidence="2 3" key="1">
    <citation type="submission" date="2017-12" db="EMBL/GenBank/DDBJ databases">
        <title>Chromulinavorax destructans is a abundant pathogen of dominant heterotrophic picoflagllates.</title>
        <authorList>
            <person name="Deeg C.M."/>
            <person name="Zimmer M."/>
            <person name="Suttle C.A."/>
        </authorList>
    </citation>
    <scope>NUCLEOTIDE SEQUENCE [LARGE SCALE GENOMIC DNA]</scope>
    <source>
        <strain evidence="2 3">SeV1</strain>
    </source>
</reference>
<keyword evidence="1" id="KW-0812">Transmembrane</keyword>
<keyword evidence="1" id="KW-1133">Transmembrane helix</keyword>
<feature type="transmembrane region" description="Helical" evidence="1">
    <location>
        <begin position="55"/>
        <end position="79"/>
    </location>
</feature>
<dbReference type="KEGG" id="cdes:C0J27_01185"/>
<dbReference type="AlphaFoldDB" id="A0A345ZAP7"/>
<dbReference type="EMBL" id="CP025544">
    <property type="protein sequence ID" value="AXK60364.1"/>
    <property type="molecule type" value="Genomic_DNA"/>
</dbReference>
<keyword evidence="3" id="KW-1185">Reference proteome</keyword>
<evidence type="ECO:0000256" key="1">
    <source>
        <dbReference type="SAM" id="Phobius"/>
    </source>
</evidence>
<sequence>MTFYKFGFCPMQQDTGPDSGSMHATSQSVSMVFPFTQYSSSSSYYSSVLSLRLSILASDLVIVSLSIILFVSLLLISILV</sequence>
<accession>A0A345ZAP7</accession>
<name>A0A345ZAP7_9BACT</name>
<evidence type="ECO:0000313" key="2">
    <source>
        <dbReference type="EMBL" id="AXK60364.1"/>
    </source>
</evidence>
<proteinExistence type="predicted"/>
<evidence type="ECO:0000313" key="3">
    <source>
        <dbReference type="Proteomes" id="UP000254834"/>
    </source>
</evidence>